<dbReference type="EMBL" id="CP144747">
    <property type="protein sequence ID" value="WVZ65077.1"/>
    <property type="molecule type" value="Genomic_DNA"/>
</dbReference>
<accession>A0AAQ3T2X5</accession>
<protein>
    <recommendedName>
        <fullName evidence="5">SAUR family protein</fullName>
    </recommendedName>
</protein>
<evidence type="ECO:0008006" key="5">
    <source>
        <dbReference type="Google" id="ProtNLM"/>
    </source>
</evidence>
<feature type="compositionally biased region" description="Acidic residues" evidence="2">
    <location>
        <begin position="42"/>
        <end position="57"/>
    </location>
</feature>
<organism evidence="3 4">
    <name type="scientific">Paspalum notatum var. saurae</name>
    <dbReference type="NCBI Taxonomy" id="547442"/>
    <lineage>
        <taxon>Eukaryota</taxon>
        <taxon>Viridiplantae</taxon>
        <taxon>Streptophyta</taxon>
        <taxon>Embryophyta</taxon>
        <taxon>Tracheophyta</taxon>
        <taxon>Spermatophyta</taxon>
        <taxon>Magnoliopsida</taxon>
        <taxon>Liliopsida</taxon>
        <taxon>Poales</taxon>
        <taxon>Poaceae</taxon>
        <taxon>PACMAD clade</taxon>
        <taxon>Panicoideae</taxon>
        <taxon>Andropogonodae</taxon>
        <taxon>Paspaleae</taxon>
        <taxon>Paspalinae</taxon>
        <taxon>Paspalum</taxon>
    </lineage>
</organism>
<dbReference type="PANTHER" id="PTHR31374:SF7">
    <property type="entry name" value="SAUR-LIKE AUXIN-RESPONSIVE PROTEIN FAMILY"/>
    <property type="match status" value="1"/>
</dbReference>
<dbReference type="GO" id="GO:0009733">
    <property type="term" value="P:response to auxin"/>
    <property type="evidence" value="ECO:0007669"/>
    <property type="project" value="InterPro"/>
</dbReference>
<feature type="region of interest" description="Disordered" evidence="2">
    <location>
        <begin position="78"/>
        <end position="99"/>
    </location>
</feature>
<reference evidence="3 4" key="1">
    <citation type="submission" date="2024-02" db="EMBL/GenBank/DDBJ databases">
        <title>High-quality chromosome-scale genome assembly of Pensacola bahiagrass (Paspalum notatum Flugge var. saurae).</title>
        <authorList>
            <person name="Vega J.M."/>
            <person name="Podio M."/>
            <person name="Orjuela J."/>
            <person name="Siena L.A."/>
            <person name="Pessino S.C."/>
            <person name="Combes M.C."/>
            <person name="Mariac C."/>
            <person name="Albertini E."/>
            <person name="Pupilli F."/>
            <person name="Ortiz J.P.A."/>
            <person name="Leblanc O."/>
        </authorList>
    </citation>
    <scope>NUCLEOTIDE SEQUENCE [LARGE SCALE GENOMIC DNA]</scope>
    <source>
        <strain evidence="3">R1</strain>
        <tissue evidence="3">Leaf</tissue>
    </source>
</reference>
<dbReference type="Pfam" id="PF02519">
    <property type="entry name" value="Auxin_inducible"/>
    <property type="match status" value="1"/>
</dbReference>
<dbReference type="PANTHER" id="PTHR31374">
    <property type="entry name" value="AUXIN-INDUCED PROTEIN-LIKE-RELATED"/>
    <property type="match status" value="1"/>
</dbReference>
<dbReference type="Proteomes" id="UP001341281">
    <property type="component" value="Chromosome 03"/>
</dbReference>
<dbReference type="AlphaFoldDB" id="A0AAQ3T2X5"/>
<proteinExistence type="inferred from homology"/>
<evidence type="ECO:0000256" key="2">
    <source>
        <dbReference type="SAM" id="MobiDB-lite"/>
    </source>
</evidence>
<evidence type="ECO:0000313" key="3">
    <source>
        <dbReference type="EMBL" id="WVZ65077.1"/>
    </source>
</evidence>
<dbReference type="InterPro" id="IPR003676">
    <property type="entry name" value="SAUR_fam"/>
</dbReference>
<gene>
    <name evidence="3" type="ORF">U9M48_014498</name>
</gene>
<keyword evidence="4" id="KW-1185">Reference proteome</keyword>
<feature type="region of interest" description="Disordered" evidence="2">
    <location>
        <begin position="30"/>
        <end position="57"/>
    </location>
</feature>
<evidence type="ECO:0000313" key="4">
    <source>
        <dbReference type="Proteomes" id="UP001341281"/>
    </source>
</evidence>
<comment type="similarity">
    <text evidence="1">Belongs to the ARG7 family.</text>
</comment>
<sequence>MGDDGAKAAAAATGMKQITRLRELLHKWQTAMAMGSKQPAPQDDEEEDHGVAPDDDAVASAIPPFVLRRLRRAETADSLLSDDESCHSPEPPPDVPRGYCPVYVGPEQRRFVIPTSYLAHPVFRLLLEKAEEEFGFRHQGALAIPCETEAFKYILQCVQRHDNGLAAGDDPAADASIRRRRHHYLPSPISDHGIKLKSSGWRPLASELTARYGRHHHHIQSHPWWPNLRPYVSRRRGSLGSKARKTPSAPPGTVSLAHRRGGTVLAATVRAGGEGDTAPPPAAGALPRDTVRPIRVHPPENFCPWFGPAT</sequence>
<evidence type="ECO:0000256" key="1">
    <source>
        <dbReference type="ARBA" id="ARBA00006974"/>
    </source>
</evidence>
<name>A0AAQ3T2X5_PASNO</name>